<accession>A0A6N9NH68</accession>
<evidence type="ECO:0000313" key="2">
    <source>
        <dbReference type="Proteomes" id="UP000470771"/>
    </source>
</evidence>
<dbReference type="RefSeq" id="WP_160630815.1">
    <property type="nucleotide sequence ID" value="NZ_WWNE01000002.1"/>
</dbReference>
<keyword evidence="2" id="KW-1185">Reference proteome</keyword>
<organism evidence="1 2">
    <name type="scientific">Acidiluteibacter ferrifornacis</name>
    <dbReference type="NCBI Taxonomy" id="2692424"/>
    <lineage>
        <taxon>Bacteria</taxon>
        <taxon>Pseudomonadati</taxon>
        <taxon>Bacteroidota</taxon>
        <taxon>Flavobacteriia</taxon>
        <taxon>Flavobacteriales</taxon>
        <taxon>Cryomorphaceae</taxon>
        <taxon>Acidiluteibacter</taxon>
    </lineage>
</organism>
<comment type="caution">
    <text evidence="1">The sequence shown here is derived from an EMBL/GenBank/DDBJ whole genome shotgun (WGS) entry which is preliminary data.</text>
</comment>
<dbReference type="Proteomes" id="UP000470771">
    <property type="component" value="Unassembled WGS sequence"/>
</dbReference>
<protein>
    <submittedName>
        <fullName evidence="1">Uncharacterized protein</fullName>
    </submittedName>
</protein>
<proteinExistence type="predicted"/>
<evidence type="ECO:0000313" key="1">
    <source>
        <dbReference type="EMBL" id="NBG64537.1"/>
    </source>
</evidence>
<name>A0A6N9NH68_9FLAO</name>
<sequence length="135" mass="14987">MRRAILMGITLFFVETLYGQSTSFQALITGSWTSSYNWSNGIPDENTDVTIEGALTFNCTVNGNGKCHDLIHTSYSTLNINQDVTLTIWGNLYLGDLSTMKNNGTIVLHGDYYYNGKKRIESNGSIQINSSIETN</sequence>
<dbReference type="AlphaFoldDB" id="A0A6N9NH68"/>
<gene>
    <name evidence="1" type="ORF">GQN54_00315</name>
</gene>
<dbReference type="EMBL" id="WWNE01000002">
    <property type="protein sequence ID" value="NBG64537.1"/>
    <property type="molecule type" value="Genomic_DNA"/>
</dbReference>
<reference evidence="1 2" key="1">
    <citation type="submission" date="2019-12" db="EMBL/GenBank/DDBJ databases">
        <authorList>
            <person name="Zhao J."/>
        </authorList>
    </citation>
    <scope>NUCLEOTIDE SEQUENCE [LARGE SCALE GENOMIC DNA]</scope>
    <source>
        <strain evidence="1 2">S-15</strain>
    </source>
</reference>